<evidence type="ECO:0000256" key="2">
    <source>
        <dbReference type="ARBA" id="ARBA00022694"/>
    </source>
</evidence>
<name>A0ABD2N784_9CUCU</name>
<keyword evidence="2" id="KW-0819">tRNA processing</keyword>
<dbReference type="InterPro" id="IPR048741">
    <property type="entry name" value="Pus10-like_C"/>
</dbReference>
<dbReference type="Pfam" id="PF21238">
    <property type="entry name" value="Pus10_C"/>
    <property type="match status" value="1"/>
</dbReference>
<dbReference type="PANTHER" id="PTHR21568">
    <property type="entry name" value="TRNA PSEUDOURIDINE SYNTHASE PUS10"/>
    <property type="match status" value="1"/>
</dbReference>
<dbReference type="Proteomes" id="UP001516400">
    <property type="component" value="Unassembled WGS sequence"/>
</dbReference>
<evidence type="ECO:0000256" key="1">
    <source>
        <dbReference type="ARBA" id="ARBA00012787"/>
    </source>
</evidence>
<evidence type="ECO:0000256" key="3">
    <source>
        <dbReference type="ARBA" id="ARBA00023235"/>
    </source>
</evidence>
<feature type="domain" description="Pus10 N-terminal eukaryotes" evidence="4">
    <location>
        <begin position="60"/>
        <end position="232"/>
    </location>
</feature>
<evidence type="ECO:0000259" key="5">
    <source>
        <dbReference type="Pfam" id="PF21238"/>
    </source>
</evidence>
<dbReference type="AlphaFoldDB" id="A0ABD2N784"/>
<accession>A0ABD2N784</accession>
<dbReference type="Pfam" id="PF21237">
    <property type="entry name" value="Pus10_N_euk"/>
    <property type="match status" value="1"/>
</dbReference>
<comment type="caution">
    <text evidence="6">The sequence shown here is derived from an EMBL/GenBank/DDBJ whole genome shotgun (WGS) entry which is preliminary data.</text>
</comment>
<reference evidence="6 7" key="1">
    <citation type="journal article" date="2021" name="BMC Biol.">
        <title>Horizontally acquired antibacterial genes associated with adaptive radiation of ladybird beetles.</title>
        <authorList>
            <person name="Li H.S."/>
            <person name="Tang X.F."/>
            <person name="Huang Y.H."/>
            <person name="Xu Z.Y."/>
            <person name="Chen M.L."/>
            <person name="Du X.Y."/>
            <person name="Qiu B.Y."/>
            <person name="Chen P.T."/>
            <person name="Zhang W."/>
            <person name="Slipinski A."/>
            <person name="Escalona H.E."/>
            <person name="Waterhouse R.M."/>
            <person name="Zwick A."/>
            <person name="Pang H."/>
        </authorList>
    </citation>
    <scope>NUCLEOTIDE SEQUENCE [LARGE SCALE GENOMIC DNA]</scope>
    <source>
        <strain evidence="6">SYSU2018</strain>
    </source>
</reference>
<dbReference type="GO" id="GO:0160148">
    <property type="term" value="F:tRNA pseudouridine(55) synthase activity"/>
    <property type="evidence" value="ECO:0007669"/>
    <property type="project" value="UniProtKB-EC"/>
</dbReference>
<gene>
    <name evidence="6" type="ORF">HHI36_015964</name>
</gene>
<proteinExistence type="predicted"/>
<keyword evidence="7" id="KW-1185">Reference proteome</keyword>
<dbReference type="InterPro" id="IPR048742">
    <property type="entry name" value="Pus10_N_euk"/>
</dbReference>
<dbReference type="InterPro" id="IPR039894">
    <property type="entry name" value="Pus10-like"/>
</dbReference>
<sequence length="554" mass="64315">MNLEEIFSELLNVGCCNRCSLRLLGDKYSNFENSEQSLIDLLPVTSEDQVRTKRVRRNPCCLCLGLLEDAFLYQIMGHSCWCDIQDYDSDSFRINLNTPANICIRDRAMHLYIKQKFPDFYELQNSKEIILNMHETFKIAFKAKLEKHCGKTYDVYSGIQLWVTVHHDDYEKEVEVMQFLDPQTYKRRKSLKFMKTFAKNAVKETLGKVDDHTFLKFVKIPPSIPSSSVKLVSVDLECLPLFVTGRYCKYSRLIKQVPWDYHVSSNTESTVLPKTESDTTDTYTDFDSVNCVRNIIFDGLRRVFRLDKEKMTFCASGRDEPNMRCLGSGRPFCVKIEIPRKHLPDELFRELEETINESPDVAVFDMQLTNKSCLSKIKCGEEMKKKGYTLLCLIRQPRYVEEVIQIINKIGCNSLCIQQFTPVRFSNRRPIHLKSKYIFSMKAMEVPGHHDLFQLTMVTQAGTWINEFLTGDFGRTFPNLSNMVHAELDILRIDLIGVDCDWPPVINSIPHPAMNRYSHLHRESQELKPGTSTDRSCEYFVKRGSSTYVKEEPI</sequence>
<dbReference type="GO" id="GO:0008033">
    <property type="term" value="P:tRNA processing"/>
    <property type="evidence" value="ECO:0007669"/>
    <property type="project" value="UniProtKB-KW"/>
</dbReference>
<organism evidence="6 7">
    <name type="scientific">Cryptolaemus montrouzieri</name>
    <dbReference type="NCBI Taxonomy" id="559131"/>
    <lineage>
        <taxon>Eukaryota</taxon>
        <taxon>Metazoa</taxon>
        <taxon>Ecdysozoa</taxon>
        <taxon>Arthropoda</taxon>
        <taxon>Hexapoda</taxon>
        <taxon>Insecta</taxon>
        <taxon>Pterygota</taxon>
        <taxon>Neoptera</taxon>
        <taxon>Endopterygota</taxon>
        <taxon>Coleoptera</taxon>
        <taxon>Polyphaga</taxon>
        <taxon>Cucujiformia</taxon>
        <taxon>Coccinelloidea</taxon>
        <taxon>Coccinellidae</taxon>
        <taxon>Scymninae</taxon>
        <taxon>Scymnini</taxon>
        <taxon>Cryptolaemus</taxon>
    </lineage>
</organism>
<evidence type="ECO:0000313" key="7">
    <source>
        <dbReference type="Proteomes" id="UP001516400"/>
    </source>
</evidence>
<evidence type="ECO:0000259" key="4">
    <source>
        <dbReference type="Pfam" id="PF21237"/>
    </source>
</evidence>
<dbReference type="EMBL" id="JABFTP020000062">
    <property type="protein sequence ID" value="KAL3274581.1"/>
    <property type="molecule type" value="Genomic_DNA"/>
</dbReference>
<dbReference type="Gene3D" id="3.30.70.3190">
    <property type="match status" value="1"/>
</dbReference>
<dbReference type="PANTHER" id="PTHR21568:SF0">
    <property type="entry name" value="TRNA PSEUDOURIDINE SYNTHASE PUS10"/>
    <property type="match status" value="1"/>
</dbReference>
<dbReference type="Gene3D" id="3.30.70.2510">
    <property type="match status" value="1"/>
</dbReference>
<protein>
    <recommendedName>
        <fullName evidence="1">tRNA pseudouridine(55) synthase</fullName>
        <ecNumber evidence="1">5.4.99.25</ecNumber>
    </recommendedName>
</protein>
<dbReference type="EC" id="5.4.99.25" evidence="1"/>
<keyword evidence="3" id="KW-0413">Isomerase</keyword>
<feature type="domain" description="Pus10-like C-terminal" evidence="5">
    <location>
        <begin position="242"/>
        <end position="499"/>
    </location>
</feature>
<evidence type="ECO:0000313" key="6">
    <source>
        <dbReference type="EMBL" id="KAL3274581.1"/>
    </source>
</evidence>